<evidence type="ECO:0008006" key="4">
    <source>
        <dbReference type="Google" id="ProtNLM"/>
    </source>
</evidence>
<evidence type="ECO:0000256" key="1">
    <source>
        <dbReference type="SAM" id="MobiDB-lite"/>
    </source>
</evidence>
<feature type="region of interest" description="Disordered" evidence="1">
    <location>
        <begin position="454"/>
        <end position="479"/>
    </location>
</feature>
<sequence length="479" mass="54953">MSAIERRAPSHIDRVPTDVLSYLFRFCLPIFNDPKLKKEWLREEPQGSFSLNKHIAPLLLCNICREWRNLAVSLPELWTVIHHEADVGTAPRRATLRAIDTWLKRSGQLPLAVYSNSHEVHERFLVHAHRIQRLCIMAYFWRERDVPRGFRTASFPVLQVIDVKTELPPRFYSSLVSAPCLKEVAWFDPVGSWADRAGSLERLPPFLWTRLSKASIATGVTVHQARNLMLLCSSLVECLFSVSGALDIDGEWHNLTHRGITSLRIQMDTQLDLADFFHGLTLPSLRTLGLMFDDSKGLRFETMNMWTPHDGGWKTFLDFLRRSKCGLVSLELTRWGLVEDMIIELLELVSFSLEELVINGFDSYEEEKFLMRHEFGVEEDPPVSISDRALRRLTYTGVTQIPACLCPKLTLLHLDNSIEFHEDVLKAMVASRQMVDGTAGISRLDDVEIRLLERPSYTDRGEEDSDDDGEWTDTEEDSE</sequence>
<evidence type="ECO:0000313" key="3">
    <source>
        <dbReference type="Proteomes" id="UP000620124"/>
    </source>
</evidence>
<name>A0A8H6X744_9AGAR</name>
<dbReference type="EMBL" id="JACAZI010000024">
    <property type="protein sequence ID" value="KAF7335778.1"/>
    <property type="molecule type" value="Genomic_DNA"/>
</dbReference>
<accession>A0A8H6X744</accession>
<protein>
    <recommendedName>
        <fullName evidence="4">F-box domain-containing protein</fullName>
    </recommendedName>
</protein>
<organism evidence="2 3">
    <name type="scientific">Mycena venus</name>
    <dbReference type="NCBI Taxonomy" id="2733690"/>
    <lineage>
        <taxon>Eukaryota</taxon>
        <taxon>Fungi</taxon>
        <taxon>Dikarya</taxon>
        <taxon>Basidiomycota</taxon>
        <taxon>Agaricomycotina</taxon>
        <taxon>Agaricomycetes</taxon>
        <taxon>Agaricomycetidae</taxon>
        <taxon>Agaricales</taxon>
        <taxon>Marasmiineae</taxon>
        <taxon>Mycenaceae</taxon>
        <taxon>Mycena</taxon>
    </lineage>
</organism>
<feature type="compositionally biased region" description="Acidic residues" evidence="1">
    <location>
        <begin position="461"/>
        <end position="479"/>
    </location>
</feature>
<proteinExistence type="predicted"/>
<gene>
    <name evidence="2" type="ORF">MVEN_02233700</name>
</gene>
<reference evidence="2" key="1">
    <citation type="submission" date="2020-05" db="EMBL/GenBank/DDBJ databases">
        <title>Mycena genomes resolve the evolution of fungal bioluminescence.</title>
        <authorList>
            <person name="Tsai I.J."/>
        </authorList>
    </citation>
    <scope>NUCLEOTIDE SEQUENCE</scope>
    <source>
        <strain evidence="2">CCC161011</strain>
    </source>
</reference>
<dbReference type="AlphaFoldDB" id="A0A8H6X744"/>
<evidence type="ECO:0000313" key="2">
    <source>
        <dbReference type="EMBL" id="KAF7335778.1"/>
    </source>
</evidence>
<comment type="caution">
    <text evidence="2">The sequence shown here is derived from an EMBL/GenBank/DDBJ whole genome shotgun (WGS) entry which is preliminary data.</text>
</comment>
<dbReference type="OrthoDB" id="2909371at2759"/>
<dbReference type="Proteomes" id="UP000620124">
    <property type="component" value="Unassembled WGS sequence"/>
</dbReference>
<keyword evidence="3" id="KW-1185">Reference proteome</keyword>